<protein>
    <submittedName>
        <fullName evidence="1">Uncharacterized protein</fullName>
    </submittedName>
</protein>
<reference evidence="1" key="1">
    <citation type="journal article" date="2012" name="Science">
        <title>Fermentation, hydrogen, and sulfur metabolism in multiple uncultivated bacterial phyla.</title>
        <authorList>
            <person name="Wrighton K.C."/>
            <person name="Thomas B.C."/>
            <person name="Sharon I."/>
            <person name="Miller C.S."/>
            <person name="Castelle C.J."/>
            <person name="VerBerkmoes N.C."/>
            <person name="Wilkins M.J."/>
            <person name="Hettich R.L."/>
            <person name="Lipton M.S."/>
            <person name="Williams K.H."/>
            <person name="Long P.E."/>
            <person name="Banfield J.F."/>
        </authorList>
    </citation>
    <scope>NUCLEOTIDE SEQUENCE [LARGE SCALE GENOMIC DNA]</scope>
</reference>
<dbReference type="AlphaFoldDB" id="K1XJP3"/>
<proteinExistence type="predicted"/>
<evidence type="ECO:0000313" key="1">
    <source>
        <dbReference type="EMBL" id="EKD25412.1"/>
    </source>
</evidence>
<accession>K1XJP3</accession>
<comment type="caution">
    <text evidence="1">The sequence shown here is derived from an EMBL/GenBank/DDBJ whole genome shotgun (WGS) entry which is preliminary data.</text>
</comment>
<dbReference type="EMBL" id="AMFJ01036072">
    <property type="protein sequence ID" value="EKD25412.1"/>
    <property type="molecule type" value="Genomic_DNA"/>
</dbReference>
<organism evidence="1">
    <name type="scientific">uncultured bacterium</name>
    <name type="common">gcode 4</name>
    <dbReference type="NCBI Taxonomy" id="1234023"/>
    <lineage>
        <taxon>Bacteria</taxon>
        <taxon>environmental samples</taxon>
    </lineage>
</organism>
<gene>
    <name evidence="1" type="ORF">ACD_80C00065G0001</name>
</gene>
<name>K1XJP3_9BACT</name>
<sequence>METLLVSCGKQDTFMVPKEEPEVLTTTGIISAGKKNIPITRMVSSGASMVVAQEDIIKSIKNITTLEGVSKFNPKVLQDPKKDHPWFIELQKKQMTLWSLLFQIDTPEYREIQKNIGNIYEAKELWTPEIQALDVKIQNMTTGSLVQNNMSEEFGKLTSQKNILMQELQKTQEFQSYIQKNQSKLDNLNVKMKKYWTQEIVNLEKEVAVLSKEVYSTPEKK</sequence>